<keyword evidence="2" id="KW-1185">Reference proteome</keyword>
<dbReference type="AlphaFoldDB" id="M4BYL8"/>
<dbReference type="EMBL" id="JH598047">
    <property type="status" value="NOT_ANNOTATED_CDS"/>
    <property type="molecule type" value="Genomic_DNA"/>
</dbReference>
<dbReference type="InParanoid" id="M4BYL8"/>
<dbReference type="EnsemblProtists" id="HpaT811666">
    <property type="protein sequence ID" value="HpaP811666"/>
    <property type="gene ID" value="HpaG811666"/>
</dbReference>
<protein>
    <submittedName>
        <fullName evidence="1">Uncharacterized protein</fullName>
    </submittedName>
</protein>
<dbReference type="HOGENOM" id="CLU_3018365_0_0_1"/>
<sequence length="56" mass="6037">MSPRPTVQQQQRRGLPPCLALFENSDWGESTAIVCAEDCKSGNAECYELAGIHGGN</sequence>
<dbReference type="VEuPathDB" id="FungiDB:HpaG811666"/>
<reference evidence="1" key="2">
    <citation type="submission" date="2015-06" db="UniProtKB">
        <authorList>
            <consortium name="EnsemblProtists"/>
        </authorList>
    </citation>
    <scope>IDENTIFICATION</scope>
    <source>
        <strain evidence="1">Emoy2</strain>
    </source>
</reference>
<organism evidence="1 2">
    <name type="scientific">Hyaloperonospora arabidopsidis (strain Emoy2)</name>
    <name type="common">Downy mildew agent</name>
    <name type="synonym">Peronospora arabidopsidis</name>
    <dbReference type="NCBI Taxonomy" id="559515"/>
    <lineage>
        <taxon>Eukaryota</taxon>
        <taxon>Sar</taxon>
        <taxon>Stramenopiles</taxon>
        <taxon>Oomycota</taxon>
        <taxon>Peronosporomycetes</taxon>
        <taxon>Peronosporales</taxon>
        <taxon>Peronosporaceae</taxon>
        <taxon>Hyaloperonospora</taxon>
    </lineage>
</organism>
<reference evidence="2" key="1">
    <citation type="journal article" date="2010" name="Science">
        <title>Signatures of adaptation to obligate biotrophy in the Hyaloperonospora arabidopsidis genome.</title>
        <authorList>
            <person name="Baxter L."/>
            <person name="Tripathy S."/>
            <person name="Ishaque N."/>
            <person name="Boot N."/>
            <person name="Cabral A."/>
            <person name="Kemen E."/>
            <person name="Thines M."/>
            <person name="Ah-Fong A."/>
            <person name="Anderson R."/>
            <person name="Badejoko W."/>
            <person name="Bittner-Eddy P."/>
            <person name="Boore J.L."/>
            <person name="Chibucos M.C."/>
            <person name="Coates M."/>
            <person name="Dehal P."/>
            <person name="Delehaunty K."/>
            <person name="Dong S."/>
            <person name="Downton P."/>
            <person name="Dumas B."/>
            <person name="Fabro G."/>
            <person name="Fronick C."/>
            <person name="Fuerstenberg S.I."/>
            <person name="Fulton L."/>
            <person name="Gaulin E."/>
            <person name="Govers F."/>
            <person name="Hughes L."/>
            <person name="Humphray S."/>
            <person name="Jiang R.H."/>
            <person name="Judelson H."/>
            <person name="Kamoun S."/>
            <person name="Kyung K."/>
            <person name="Meijer H."/>
            <person name="Minx P."/>
            <person name="Morris P."/>
            <person name="Nelson J."/>
            <person name="Phuntumart V."/>
            <person name="Qutob D."/>
            <person name="Rehmany A."/>
            <person name="Rougon-Cardoso A."/>
            <person name="Ryden P."/>
            <person name="Torto-Alalibo T."/>
            <person name="Studholme D."/>
            <person name="Wang Y."/>
            <person name="Win J."/>
            <person name="Wood J."/>
            <person name="Clifton S.W."/>
            <person name="Rogers J."/>
            <person name="Van den Ackerveken G."/>
            <person name="Jones J.D."/>
            <person name="McDowell J.M."/>
            <person name="Beynon J."/>
            <person name="Tyler B.M."/>
        </authorList>
    </citation>
    <scope>NUCLEOTIDE SEQUENCE [LARGE SCALE GENOMIC DNA]</scope>
    <source>
        <strain evidence="2">Emoy2</strain>
    </source>
</reference>
<name>M4BYL8_HYAAE</name>
<proteinExistence type="predicted"/>
<evidence type="ECO:0000313" key="1">
    <source>
        <dbReference type="EnsemblProtists" id="HpaP811666"/>
    </source>
</evidence>
<dbReference type="Proteomes" id="UP000011713">
    <property type="component" value="Unassembled WGS sequence"/>
</dbReference>
<accession>M4BYL8</accession>
<evidence type="ECO:0000313" key="2">
    <source>
        <dbReference type="Proteomes" id="UP000011713"/>
    </source>
</evidence>